<evidence type="ECO:0000313" key="2">
    <source>
        <dbReference type="Proteomes" id="UP000601435"/>
    </source>
</evidence>
<reference evidence="1" key="1">
    <citation type="submission" date="2021-02" db="EMBL/GenBank/DDBJ databases">
        <authorList>
            <person name="Dougan E. K."/>
            <person name="Rhodes N."/>
            <person name="Thang M."/>
            <person name="Chan C."/>
        </authorList>
    </citation>
    <scope>NUCLEOTIDE SEQUENCE</scope>
</reference>
<dbReference type="AlphaFoldDB" id="A0A813CJW7"/>
<keyword evidence="2" id="KW-1185">Reference proteome</keyword>
<feature type="non-terminal residue" evidence="1">
    <location>
        <position position="1"/>
    </location>
</feature>
<proteinExistence type="predicted"/>
<dbReference type="EMBL" id="CAJNJA010098953">
    <property type="protein sequence ID" value="CAE7943224.1"/>
    <property type="molecule type" value="Genomic_DNA"/>
</dbReference>
<name>A0A813CJW7_9DINO</name>
<sequence>EFLPPNEQALRALEKLTGEAEIEFEEVPDDRFDKPDGITILLADLDKAIGRMQGESINAFIRRFRLLERKLADNKVPEYPEQARVIKLLDGLRLDEKATAAVLLAAGNRYCMKDVVEAL</sequence>
<accession>A0A813CJW7</accession>
<feature type="non-terminal residue" evidence="1">
    <location>
        <position position="119"/>
    </location>
</feature>
<evidence type="ECO:0000313" key="1">
    <source>
        <dbReference type="EMBL" id="CAE7943224.1"/>
    </source>
</evidence>
<gene>
    <name evidence="1" type="primary">PSMC3</name>
    <name evidence="1" type="ORF">SNEC2469_LOCUS34966</name>
</gene>
<organism evidence="1 2">
    <name type="scientific">Symbiodinium necroappetens</name>
    <dbReference type="NCBI Taxonomy" id="1628268"/>
    <lineage>
        <taxon>Eukaryota</taxon>
        <taxon>Sar</taxon>
        <taxon>Alveolata</taxon>
        <taxon>Dinophyceae</taxon>
        <taxon>Suessiales</taxon>
        <taxon>Symbiodiniaceae</taxon>
        <taxon>Symbiodinium</taxon>
    </lineage>
</organism>
<dbReference type="OrthoDB" id="432086at2759"/>
<comment type="caution">
    <text evidence="1">The sequence shown here is derived from an EMBL/GenBank/DDBJ whole genome shotgun (WGS) entry which is preliminary data.</text>
</comment>
<dbReference type="Proteomes" id="UP000601435">
    <property type="component" value="Unassembled WGS sequence"/>
</dbReference>
<protein>
    <submittedName>
        <fullName evidence="1">PSMC3 protein</fullName>
    </submittedName>
</protein>